<protein>
    <submittedName>
        <fullName evidence="1">Uncharacterized protein</fullName>
    </submittedName>
</protein>
<gene>
    <name evidence="1" type="ORF">J4732_21270</name>
</gene>
<organism evidence="1">
    <name type="scientific">Serratia marcescens</name>
    <dbReference type="NCBI Taxonomy" id="615"/>
    <lineage>
        <taxon>Bacteria</taxon>
        <taxon>Pseudomonadati</taxon>
        <taxon>Pseudomonadota</taxon>
        <taxon>Gammaproteobacteria</taxon>
        <taxon>Enterobacterales</taxon>
        <taxon>Yersiniaceae</taxon>
        <taxon>Serratia</taxon>
    </lineage>
</organism>
<dbReference type="EMBL" id="JAGETR010000227">
    <property type="protein sequence ID" value="MBO2007340.1"/>
    <property type="molecule type" value="Genomic_DNA"/>
</dbReference>
<accession>A0A939NMU3</accession>
<comment type="caution">
    <text evidence="1">The sequence shown here is derived from an EMBL/GenBank/DDBJ whole genome shotgun (WGS) entry which is preliminary data.</text>
</comment>
<reference evidence="1" key="1">
    <citation type="submission" date="2021-03" db="EMBL/GenBank/DDBJ databases">
        <title>Molecular epidemiology and mechanisms of colistin and carbapenem resistance in Enterobacteriaceae from clinical isolates, the environment and porcine samples in Pretoria, South Africa.</title>
        <authorList>
            <person name="Bogoshi D."/>
            <person name="Mbelle N.M."/>
            <person name="Naidoo V."/>
            <person name="Osei Sekyere J."/>
        </authorList>
    </citation>
    <scope>NUCLEOTIDE SEQUENCE</scope>
    <source>
        <strain evidence="1">C080</strain>
    </source>
</reference>
<proteinExistence type="predicted"/>
<sequence length="149" mass="17129">MKGYAELEIVFQRNSLDEFQASFRQRFDESENITPFIPLALNIHDPTFYSGNPQRMGQLLSESLFMPPALRDAFTSARAFSDHQQSTLKIRLLIDSNASILHSLPWETLVDPTDTATHLLQQSVRFFAIWRPELTASRCCALNKALRHY</sequence>
<name>A0A939NMU3_SERMA</name>
<evidence type="ECO:0000313" key="1">
    <source>
        <dbReference type="EMBL" id="MBO2007340.1"/>
    </source>
</evidence>
<dbReference type="AlphaFoldDB" id="A0A939NMU3"/>